<reference evidence="4 5" key="1">
    <citation type="submission" date="2018-12" db="EMBL/GenBank/DDBJ databases">
        <authorList>
            <person name="Toschakov S.V."/>
        </authorList>
    </citation>
    <scope>NUCLEOTIDE SEQUENCE [LARGE SCALE GENOMIC DNA]</scope>
    <source>
        <strain evidence="4 5">GM2012</strain>
    </source>
</reference>
<dbReference type="InterPro" id="IPR022877">
    <property type="entry name" value="UPF0173"/>
</dbReference>
<dbReference type="PANTHER" id="PTHR43546">
    <property type="entry name" value="UPF0173 METAL-DEPENDENT HYDROLASE MJ1163-RELATED"/>
    <property type="match status" value="1"/>
</dbReference>
<keyword evidence="1 2" id="KW-0378">Hydrolase</keyword>
<organism evidence="4 5">
    <name type="scientific">Tautonia sociabilis</name>
    <dbReference type="NCBI Taxonomy" id="2080755"/>
    <lineage>
        <taxon>Bacteria</taxon>
        <taxon>Pseudomonadati</taxon>
        <taxon>Planctomycetota</taxon>
        <taxon>Planctomycetia</taxon>
        <taxon>Isosphaerales</taxon>
        <taxon>Isosphaeraceae</taxon>
        <taxon>Tautonia</taxon>
    </lineage>
</organism>
<dbReference type="HAMAP" id="MF_00457">
    <property type="entry name" value="UPF0173"/>
    <property type="match status" value="1"/>
</dbReference>
<dbReference type="PANTHER" id="PTHR43546:SF3">
    <property type="entry name" value="UPF0173 METAL-DEPENDENT HYDROLASE MJ1163"/>
    <property type="match status" value="1"/>
</dbReference>
<dbReference type="Proteomes" id="UP000280296">
    <property type="component" value="Unassembled WGS sequence"/>
</dbReference>
<dbReference type="InterPro" id="IPR050114">
    <property type="entry name" value="UPF0173_UPF0282_UlaG_hydrolase"/>
</dbReference>
<dbReference type="RefSeq" id="WP_126724347.1">
    <property type="nucleotide sequence ID" value="NZ_RYZH01000008.1"/>
</dbReference>
<gene>
    <name evidence="4" type="ORF">TsocGM_05745</name>
</gene>
<dbReference type="SUPFAM" id="SSF56281">
    <property type="entry name" value="Metallo-hydrolase/oxidoreductase"/>
    <property type="match status" value="1"/>
</dbReference>
<evidence type="ECO:0000256" key="2">
    <source>
        <dbReference type="HAMAP-Rule" id="MF_00457"/>
    </source>
</evidence>
<sequence>MDFKGVRITWLGHSTFLIASPEGPTLLVDPFLANNPKCPKSFHDVSCDAIAITHGHADHLADVFSAASRCSGPIVGIYDLTSWLGIKGIDGDKLMGMNKGGTVHLNSPAVSLTMTDARHSSSWTESDGSIVSLGEPAGYVVTFSTGFTLYLAGDTSLFGDMALIRELYEPDAAILPIGDRFTMDPKAAAVACRLLGVKAAIPCHYGTFPPLTGTPERFRSHVKDLGLSTEVLVTEPGGTFS</sequence>
<evidence type="ECO:0000313" key="4">
    <source>
        <dbReference type="EMBL" id="RUL88640.1"/>
    </source>
</evidence>
<evidence type="ECO:0000256" key="1">
    <source>
        <dbReference type="ARBA" id="ARBA00022801"/>
    </source>
</evidence>
<dbReference type="NCBIfam" id="NF001911">
    <property type="entry name" value="PRK00685.1"/>
    <property type="match status" value="1"/>
</dbReference>
<accession>A0A432MMW7</accession>
<comment type="caution">
    <text evidence="4">The sequence shown here is derived from an EMBL/GenBank/DDBJ whole genome shotgun (WGS) entry which is preliminary data.</text>
</comment>
<dbReference type="Gene3D" id="3.60.15.10">
    <property type="entry name" value="Ribonuclease Z/Hydroxyacylglutathione hydrolase-like"/>
    <property type="match status" value="1"/>
</dbReference>
<reference evidence="4 5" key="2">
    <citation type="submission" date="2019-01" db="EMBL/GenBank/DDBJ databases">
        <title>Tautonia sociabilis, a novel thermotolerant planctomycete of Isosphaeraceae family, isolated from a 4000 m deep subterranean habitat.</title>
        <authorList>
            <person name="Kovaleva O.L."/>
            <person name="Elcheninov A.G."/>
            <person name="Van Heerden E."/>
            <person name="Toshchakov S.V."/>
            <person name="Novikov A."/>
            <person name="Bonch-Osmolovskaya E.A."/>
            <person name="Kublanov I.V."/>
        </authorList>
    </citation>
    <scope>NUCLEOTIDE SEQUENCE [LARGE SCALE GENOMIC DNA]</scope>
    <source>
        <strain evidence="4 5">GM2012</strain>
    </source>
</reference>
<dbReference type="AlphaFoldDB" id="A0A432MMW7"/>
<comment type="similarity">
    <text evidence="2">Belongs to the UPF0173 family.</text>
</comment>
<dbReference type="InterPro" id="IPR001279">
    <property type="entry name" value="Metallo-B-lactamas"/>
</dbReference>
<dbReference type="GO" id="GO:0016787">
    <property type="term" value="F:hydrolase activity"/>
    <property type="evidence" value="ECO:0007669"/>
    <property type="project" value="UniProtKB-UniRule"/>
</dbReference>
<name>A0A432MMW7_9BACT</name>
<dbReference type="OrthoDB" id="9789133at2"/>
<dbReference type="EMBL" id="RYZH01000008">
    <property type="protein sequence ID" value="RUL88640.1"/>
    <property type="molecule type" value="Genomic_DNA"/>
</dbReference>
<dbReference type="InterPro" id="IPR036866">
    <property type="entry name" value="RibonucZ/Hydroxyglut_hydro"/>
</dbReference>
<proteinExistence type="inferred from homology"/>
<keyword evidence="5" id="KW-1185">Reference proteome</keyword>
<feature type="domain" description="Metallo-beta-lactamase" evidence="3">
    <location>
        <begin position="26"/>
        <end position="205"/>
    </location>
</feature>
<dbReference type="Pfam" id="PF12706">
    <property type="entry name" value="Lactamase_B_2"/>
    <property type="match status" value="1"/>
</dbReference>
<protein>
    <recommendedName>
        <fullName evidence="2">UPF0173 metal-dependent hydrolase TsocGM_05745</fullName>
    </recommendedName>
</protein>
<evidence type="ECO:0000313" key="5">
    <source>
        <dbReference type="Proteomes" id="UP000280296"/>
    </source>
</evidence>
<evidence type="ECO:0000259" key="3">
    <source>
        <dbReference type="Pfam" id="PF12706"/>
    </source>
</evidence>